<dbReference type="Gene3D" id="3.40.140.10">
    <property type="entry name" value="Cytidine Deaminase, domain 2"/>
    <property type="match status" value="1"/>
</dbReference>
<reference evidence="8 9" key="1">
    <citation type="submission" date="2018-03" db="EMBL/GenBank/DDBJ databases">
        <title>A gene transfer event suggests a long-term partnership between eustigmatophyte algae and a novel lineage of endosymbiotic bacteria.</title>
        <authorList>
            <person name="Yurchenko T."/>
            <person name="Sevcikova T."/>
            <person name="Pribyl P."/>
            <person name="El Karkouri K."/>
            <person name="Klimes V."/>
            <person name="Amaral R."/>
            <person name="Zbrankova V."/>
            <person name="Kim E."/>
            <person name="Raoult D."/>
            <person name="Santos L.M.A."/>
            <person name="Elias M."/>
        </authorList>
    </citation>
    <scope>NUCLEOTIDE SEQUENCE [LARGE SCALE GENOMIC DNA]</scope>
    <source>
        <strain evidence="8">CCALA 838</strain>
    </source>
</reference>
<dbReference type="PROSITE" id="PS50249">
    <property type="entry name" value="MPN"/>
    <property type="match status" value="1"/>
</dbReference>
<keyword evidence="3" id="KW-0378">Hydrolase</keyword>
<protein>
    <submittedName>
        <fullName evidence="8">DNA repair protein RadC</fullName>
    </submittedName>
</protein>
<dbReference type="Proteomes" id="UP000241762">
    <property type="component" value="Chromosome"/>
</dbReference>
<dbReference type="InterPro" id="IPR001405">
    <property type="entry name" value="UPF0758"/>
</dbReference>
<dbReference type="InterPro" id="IPR037518">
    <property type="entry name" value="MPN"/>
</dbReference>
<dbReference type="CDD" id="cd08071">
    <property type="entry name" value="MPN_DUF2466"/>
    <property type="match status" value="1"/>
</dbReference>
<evidence type="ECO:0000256" key="2">
    <source>
        <dbReference type="ARBA" id="ARBA00022723"/>
    </source>
</evidence>
<evidence type="ECO:0000256" key="4">
    <source>
        <dbReference type="ARBA" id="ARBA00022833"/>
    </source>
</evidence>
<dbReference type="PANTHER" id="PTHR30471:SF3">
    <property type="entry name" value="UPF0758 PROTEIN YEES-RELATED"/>
    <property type="match status" value="1"/>
</dbReference>
<feature type="domain" description="MPN" evidence="7">
    <location>
        <begin position="103"/>
        <end position="225"/>
    </location>
</feature>
<dbReference type="EMBL" id="CP027845">
    <property type="protein sequence ID" value="AVP87681.1"/>
    <property type="molecule type" value="Genomic_DNA"/>
</dbReference>
<comment type="similarity">
    <text evidence="6">Belongs to the UPF0758 family.</text>
</comment>
<organism evidence="8 9">
    <name type="scientific">Candidatus Phycorickettsia trachydisci</name>
    <dbReference type="NCBI Taxonomy" id="2115978"/>
    <lineage>
        <taxon>Bacteria</taxon>
        <taxon>Pseudomonadati</taxon>
        <taxon>Pseudomonadota</taxon>
        <taxon>Alphaproteobacteria</taxon>
        <taxon>Rickettsiales</taxon>
        <taxon>Rickettsiaceae</taxon>
        <taxon>Candidatus Phycorickettsia</taxon>
    </lineage>
</organism>
<evidence type="ECO:0000256" key="5">
    <source>
        <dbReference type="ARBA" id="ARBA00023049"/>
    </source>
</evidence>
<evidence type="ECO:0000256" key="6">
    <source>
        <dbReference type="RuleBase" id="RU003797"/>
    </source>
</evidence>
<keyword evidence="2" id="KW-0479">Metal-binding</keyword>
<name>A0A2P1P8U7_9RICK</name>
<dbReference type="GO" id="GO:0046872">
    <property type="term" value="F:metal ion binding"/>
    <property type="evidence" value="ECO:0007669"/>
    <property type="project" value="UniProtKB-KW"/>
</dbReference>
<keyword evidence="5" id="KW-0482">Metalloprotease</keyword>
<dbReference type="PROSITE" id="PS01302">
    <property type="entry name" value="UPF0758"/>
    <property type="match status" value="1"/>
</dbReference>
<keyword evidence="1" id="KW-0645">Protease</keyword>
<dbReference type="NCBIfam" id="NF000642">
    <property type="entry name" value="PRK00024.1"/>
    <property type="match status" value="1"/>
</dbReference>
<sequence>MSIDHVGHRQRVKNKFLKSDPESYEDYELLELLLFHVVPRRDVKPLAKKLLRSFGSIKALIACDVCNLLEVEGANTSMYIMFALIKELSRRMIIDKEVKKENILGAWSAVVDYLKSHMGNNSIEQFRILFLNKKNVLIADEVQTWGTIDQTAIYPREVIRKSLFYGAGALILVHNHPSGNPKPSKADIELTKIIVKACAPFDISVHDHVIIGGNKIFSFKSNLLL</sequence>
<dbReference type="PANTHER" id="PTHR30471">
    <property type="entry name" value="DNA REPAIR PROTEIN RADC"/>
    <property type="match status" value="1"/>
</dbReference>
<evidence type="ECO:0000313" key="9">
    <source>
        <dbReference type="Proteomes" id="UP000241762"/>
    </source>
</evidence>
<dbReference type="NCBIfam" id="TIGR00608">
    <property type="entry name" value="radc"/>
    <property type="match status" value="1"/>
</dbReference>
<keyword evidence="4" id="KW-0862">Zinc</keyword>
<gene>
    <name evidence="8" type="ORF">phytr_7430</name>
</gene>
<proteinExistence type="inferred from homology"/>
<evidence type="ECO:0000259" key="7">
    <source>
        <dbReference type="PROSITE" id="PS50249"/>
    </source>
</evidence>
<dbReference type="AlphaFoldDB" id="A0A2P1P8U7"/>
<dbReference type="RefSeq" id="WP_234352475.1">
    <property type="nucleotide sequence ID" value="NZ_CP027845.1"/>
</dbReference>
<dbReference type="GO" id="GO:0006508">
    <property type="term" value="P:proteolysis"/>
    <property type="evidence" value="ECO:0007669"/>
    <property type="project" value="UniProtKB-KW"/>
</dbReference>
<evidence type="ECO:0000313" key="8">
    <source>
        <dbReference type="EMBL" id="AVP87681.1"/>
    </source>
</evidence>
<evidence type="ECO:0000256" key="1">
    <source>
        <dbReference type="ARBA" id="ARBA00022670"/>
    </source>
</evidence>
<dbReference type="Pfam" id="PF04002">
    <property type="entry name" value="RadC"/>
    <property type="match status" value="1"/>
</dbReference>
<dbReference type="GO" id="GO:0008237">
    <property type="term" value="F:metallopeptidase activity"/>
    <property type="evidence" value="ECO:0007669"/>
    <property type="project" value="UniProtKB-KW"/>
</dbReference>
<dbReference type="InterPro" id="IPR025657">
    <property type="entry name" value="RadC_JAB"/>
</dbReference>
<accession>A0A2P1P8U7</accession>
<keyword evidence="9" id="KW-1185">Reference proteome</keyword>
<evidence type="ECO:0000256" key="3">
    <source>
        <dbReference type="ARBA" id="ARBA00022801"/>
    </source>
</evidence>
<dbReference type="InterPro" id="IPR020891">
    <property type="entry name" value="UPF0758_CS"/>
</dbReference>
<dbReference type="KEGG" id="ptc:phytr_7430"/>